<dbReference type="GO" id="GO:0070733">
    <property type="term" value="F:AMPylase activity"/>
    <property type="evidence" value="ECO:0007669"/>
    <property type="project" value="TreeGrafter"/>
</dbReference>
<evidence type="ECO:0000256" key="7">
    <source>
        <dbReference type="ARBA" id="ARBA00022840"/>
    </source>
</evidence>
<dbReference type="NCBIfam" id="NF000658">
    <property type="entry name" value="PRK00029.1"/>
    <property type="match status" value="1"/>
</dbReference>
<keyword evidence="4" id="KW-0548">Nucleotidyltransferase</keyword>
<dbReference type="PANTHER" id="PTHR32057:SF14">
    <property type="entry name" value="PROTEIN ADENYLYLTRANSFERASE SELO, MITOCHONDRIAL"/>
    <property type="match status" value="1"/>
</dbReference>
<comment type="caution">
    <text evidence="11">The sequence shown here is derived from an EMBL/GenBank/DDBJ whole genome shotgun (WGS) entry which is preliminary data.</text>
</comment>
<comment type="cofactor">
    <cofactor evidence="1">
        <name>Mg(2+)</name>
        <dbReference type="ChEBI" id="CHEBI:18420"/>
    </cofactor>
</comment>
<keyword evidence="6" id="KW-0547">Nucleotide-binding</keyword>
<dbReference type="OrthoDB" id="10254721at2759"/>
<evidence type="ECO:0000256" key="5">
    <source>
        <dbReference type="ARBA" id="ARBA00022723"/>
    </source>
</evidence>
<dbReference type="Pfam" id="PF02696">
    <property type="entry name" value="SelO"/>
    <property type="match status" value="1"/>
</dbReference>
<protein>
    <recommendedName>
        <fullName evidence="9">Selenoprotein O</fullName>
    </recommendedName>
</protein>
<name>A0A9W8G0X3_9FUNG</name>
<feature type="region of interest" description="Disordered" evidence="10">
    <location>
        <begin position="1"/>
        <end position="20"/>
    </location>
</feature>
<dbReference type="HAMAP" id="MF_00692">
    <property type="entry name" value="SelO"/>
    <property type="match status" value="1"/>
</dbReference>
<evidence type="ECO:0000256" key="1">
    <source>
        <dbReference type="ARBA" id="ARBA00001946"/>
    </source>
</evidence>
<organism evidence="11 12">
    <name type="scientific">Coemansia spiralis</name>
    <dbReference type="NCBI Taxonomy" id="417178"/>
    <lineage>
        <taxon>Eukaryota</taxon>
        <taxon>Fungi</taxon>
        <taxon>Fungi incertae sedis</taxon>
        <taxon>Zoopagomycota</taxon>
        <taxon>Kickxellomycotina</taxon>
        <taxon>Kickxellomycetes</taxon>
        <taxon>Kickxellales</taxon>
        <taxon>Kickxellaceae</taxon>
        <taxon>Coemansia</taxon>
    </lineage>
</organism>
<evidence type="ECO:0000256" key="10">
    <source>
        <dbReference type="SAM" id="MobiDB-lite"/>
    </source>
</evidence>
<gene>
    <name evidence="11" type="ORF">GGI25_004169</name>
</gene>
<dbReference type="GO" id="GO:0005739">
    <property type="term" value="C:mitochondrion"/>
    <property type="evidence" value="ECO:0007669"/>
    <property type="project" value="TreeGrafter"/>
</dbReference>
<evidence type="ECO:0000256" key="6">
    <source>
        <dbReference type="ARBA" id="ARBA00022741"/>
    </source>
</evidence>
<comment type="similarity">
    <text evidence="2">Belongs to the SELO family.</text>
</comment>
<evidence type="ECO:0000256" key="9">
    <source>
        <dbReference type="ARBA" id="ARBA00031547"/>
    </source>
</evidence>
<evidence type="ECO:0000256" key="8">
    <source>
        <dbReference type="ARBA" id="ARBA00022842"/>
    </source>
</evidence>
<evidence type="ECO:0000313" key="12">
    <source>
        <dbReference type="Proteomes" id="UP001151518"/>
    </source>
</evidence>
<keyword evidence="3" id="KW-0808">Transferase</keyword>
<dbReference type="AlphaFoldDB" id="A0A9W8G0X3"/>
<dbReference type="InterPro" id="IPR003846">
    <property type="entry name" value="SelO"/>
</dbReference>
<keyword evidence="8" id="KW-0460">Magnesium</keyword>
<reference evidence="11" key="1">
    <citation type="submission" date="2022-07" db="EMBL/GenBank/DDBJ databases">
        <title>Phylogenomic reconstructions and comparative analyses of Kickxellomycotina fungi.</title>
        <authorList>
            <person name="Reynolds N.K."/>
            <person name="Stajich J.E."/>
            <person name="Barry K."/>
            <person name="Grigoriev I.V."/>
            <person name="Crous P."/>
            <person name="Smith M.E."/>
        </authorList>
    </citation>
    <scope>NUCLEOTIDE SEQUENCE</scope>
    <source>
        <strain evidence="11">NRRL 3115</strain>
    </source>
</reference>
<proteinExistence type="inferred from homology"/>
<keyword evidence="5" id="KW-0479">Metal-binding</keyword>
<sequence>MTHSPTRANPPSDKLDLPPEVNGWANKITWADTFTRELPGDKVLPHSPFTQPAEESKVRMSRTVNDAMWSWAVPAIHENPRLVSVSPQGARLIGLSLDAVKQAPLVWSGNERLPGSLPWAHCYGGHQFGVWAGQLGDGRADTLGDGDVEERTWEIQLKGAGRTPYSRFGDGFAVRRSSVREYLVAEHLCSLGVPTTRSLSLVFTDRLVMREGLEYGAIASRLAPSWVRFGSFEYPASHGNIGLTRQLADYIIKYHFPNILQDEAKETDGWNRYAILFSNIMKKTAKMVAHWQSIGFCHGVMNTDNMSVLGLTIDYGPFAFLDAYDPDFICNHSDPEGRYAFNEQPRVALWNLLRLASSFSLLIDQVKNPVDALGNKTYEPSQATVDIIKQILNSFAHEYKNQYVVLMRRKFGLFNLAKNTDTDLVIEPFLALLRKAKSDYTFALRSLCDVPEIISHKEPFAPGGPIEQHIDRLVERSQLPCDVDSWKQEVLEYYRSVFVPRILEDAGHALDKPDFATVGEKMKQVNPKYVLRNWVAQDIIDRVEEDENCIDQALELLTTHAFSDSVPDHLRDLAEKYASPVPGWGQGLQCSCSS</sequence>
<dbReference type="GO" id="GO:0005524">
    <property type="term" value="F:ATP binding"/>
    <property type="evidence" value="ECO:0007669"/>
    <property type="project" value="UniProtKB-KW"/>
</dbReference>
<dbReference type="EMBL" id="JANBTW010000052">
    <property type="protein sequence ID" value="KAJ2675021.1"/>
    <property type="molecule type" value="Genomic_DNA"/>
</dbReference>
<dbReference type="GO" id="GO:0046872">
    <property type="term" value="F:metal ion binding"/>
    <property type="evidence" value="ECO:0007669"/>
    <property type="project" value="UniProtKB-KW"/>
</dbReference>
<dbReference type="Proteomes" id="UP001151518">
    <property type="component" value="Unassembled WGS sequence"/>
</dbReference>
<keyword evidence="7" id="KW-0067">ATP-binding</keyword>
<dbReference type="PANTHER" id="PTHR32057">
    <property type="entry name" value="PROTEIN ADENYLYLTRANSFERASE SELO, MITOCHONDRIAL"/>
    <property type="match status" value="1"/>
</dbReference>
<evidence type="ECO:0000256" key="4">
    <source>
        <dbReference type="ARBA" id="ARBA00022695"/>
    </source>
</evidence>
<evidence type="ECO:0000256" key="2">
    <source>
        <dbReference type="ARBA" id="ARBA00009747"/>
    </source>
</evidence>
<evidence type="ECO:0000313" key="11">
    <source>
        <dbReference type="EMBL" id="KAJ2675021.1"/>
    </source>
</evidence>
<evidence type="ECO:0000256" key="3">
    <source>
        <dbReference type="ARBA" id="ARBA00022679"/>
    </source>
</evidence>
<accession>A0A9W8G0X3</accession>